<dbReference type="AlphaFoldDB" id="A0A1H2WVL4"/>
<accession>A0A1H2WVL4</accession>
<feature type="transmembrane region" description="Helical" evidence="2">
    <location>
        <begin position="89"/>
        <end position="106"/>
    </location>
</feature>
<dbReference type="InterPro" id="IPR029016">
    <property type="entry name" value="GAF-like_dom_sf"/>
</dbReference>
<organism evidence="3 4">
    <name type="scientific">Marinococcus luteus</name>
    <dbReference type="NCBI Taxonomy" id="1122204"/>
    <lineage>
        <taxon>Bacteria</taxon>
        <taxon>Bacillati</taxon>
        <taxon>Bacillota</taxon>
        <taxon>Bacilli</taxon>
        <taxon>Bacillales</taxon>
        <taxon>Bacillaceae</taxon>
        <taxon>Marinococcus</taxon>
    </lineage>
</organism>
<feature type="transmembrane region" description="Helical" evidence="2">
    <location>
        <begin position="61"/>
        <end position="83"/>
    </location>
</feature>
<name>A0A1H2WVL4_9BACI</name>
<keyword evidence="2" id="KW-0472">Membrane</keyword>
<reference evidence="3 4" key="1">
    <citation type="submission" date="2016-10" db="EMBL/GenBank/DDBJ databases">
        <authorList>
            <person name="de Groot N.N."/>
        </authorList>
    </citation>
    <scope>NUCLEOTIDE SEQUENCE [LARGE SCALE GENOMIC DNA]</scope>
    <source>
        <strain evidence="3 4">DSM 23126</strain>
    </source>
</reference>
<dbReference type="EMBL" id="FNNC01000006">
    <property type="protein sequence ID" value="SDW84548.1"/>
    <property type="molecule type" value="Genomic_DNA"/>
</dbReference>
<dbReference type="Gene3D" id="3.30.450.40">
    <property type="match status" value="1"/>
</dbReference>
<dbReference type="STRING" id="1122204.SAMN05421781_2513"/>
<evidence type="ECO:0000313" key="3">
    <source>
        <dbReference type="EMBL" id="SDW84548.1"/>
    </source>
</evidence>
<keyword evidence="1" id="KW-0175">Coiled coil</keyword>
<feature type="coiled-coil region" evidence="1">
    <location>
        <begin position="120"/>
        <end position="147"/>
    </location>
</feature>
<evidence type="ECO:0000256" key="2">
    <source>
        <dbReference type="SAM" id="Phobius"/>
    </source>
</evidence>
<gene>
    <name evidence="3" type="ORF">SAMN05421781_2513</name>
</gene>
<proteinExistence type="predicted"/>
<dbReference type="SUPFAM" id="SSF55781">
    <property type="entry name" value="GAF domain-like"/>
    <property type="match status" value="1"/>
</dbReference>
<keyword evidence="4" id="KW-1185">Reference proteome</keyword>
<sequence>MIYTQKNVWRKVVELLVVVLVLGIIDQVFQLGMLDWTLNPFLFVILFFSLRYGINIAILSFFTTLVYHVIATFTAGDDLFLLFYDTGDYLYLLFSLLLAVICGLYSSSYRERYESITYTQDELKDDNKELTRTIKELEDSQRVMQEKVLDSEHTLAQIYQVGIKLDQPTPELVRNEAIAIIADLFKANDIAIYHVDSSKRSLRLRVRQGSSQTLPQTVFLSEESSFYQRLFTEKAITLRNIKDEKNAPVIAGPIVYNNEIQEVLIIDQLDFARLTTHEIQIMSFVLDWISNRIEKAREWQAKDEEKQMLPGTNVYYKDAFDAHVAQQDVRQEEYGVPYSTVAIQFDRFEGMSVAEAEVILRTYLREIDIIGFDSKQSILYFLLPGTDAENAQVVEKRIKKALKEKGGTHAG</sequence>
<keyword evidence="2" id="KW-0812">Transmembrane</keyword>
<dbReference type="OrthoDB" id="2352976at2"/>
<feature type="transmembrane region" description="Helical" evidence="2">
    <location>
        <begin position="12"/>
        <end position="30"/>
    </location>
</feature>
<dbReference type="RefSeq" id="WP_091615715.1">
    <property type="nucleotide sequence ID" value="NZ_FNNC01000006.1"/>
</dbReference>
<evidence type="ECO:0008006" key="5">
    <source>
        <dbReference type="Google" id="ProtNLM"/>
    </source>
</evidence>
<protein>
    <recommendedName>
        <fullName evidence="5">GAF domain-containing protein</fullName>
    </recommendedName>
</protein>
<dbReference type="Proteomes" id="UP000199488">
    <property type="component" value="Unassembled WGS sequence"/>
</dbReference>
<keyword evidence="2" id="KW-1133">Transmembrane helix</keyword>
<evidence type="ECO:0000256" key="1">
    <source>
        <dbReference type="SAM" id="Coils"/>
    </source>
</evidence>
<evidence type="ECO:0000313" key="4">
    <source>
        <dbReference type="Proteomes" id="UP000199488"/>
    </source>
</evidence>